<organism evidence="1 2">
    <name type="scientific">Marmota monax</name>
    <name type="common">Woodchuck</name>
    <dbReference type="NCBI Taxonomy" id="9995"/>
    <lineage>
        <taxon>Eukaryota</taxon>
        <taxon>Metazoa</taxon>
        <taxon>Chordata</taxon>
        <taxon>Craniata</taxon>
        <taxon>Vertebrata</taxon>
        <taxon>Euteleostomi</taxon>
        <taxon>Mammalia</taxon>
        <taxon>Eutheria</taxon>
        <taxon>Euarchontoglires</taxon>
        <taxon>Glires</taxon>
        <taxon>Rodentia</taxon>
        <taxon>Sciuromorpha</taxon>
        <taxon>Sciuridae</taxon>
        <taxon>Xerinae</taxon>
        <taxon>Marmotini</taxon>
        <taxon>Marmota</taxon>
    </lineage>
</organism>
<dbReference type="AlphaFoldDB" id="A0A5E4CUI4"/>
<evidence type="ECO:0000313" key="2">
    <source>
        <dbReference type="Proteomes" id="UP000335636"/>
    </source>
</evidence>
<reference evidence="1" key="1">
    <citation type="submission" date="2019-04" db="EMBL/GenBank/DDBJ databases">
        <authorList>
            <person name="Alioto T."/>
            <person name="Alioto T."/>
        </authorList>
    </citation>
    <scope>NUCLEOTIDE SEQUENCE [LARGE SCALE GENOMIC DNA]</scope>
</reference>
<dbReference type="Proteomes" id="UP000335636">
    <property type="component" value="Unassembled WGS sequence"/>
</dbReference>
<feature type="non-terminal residue" evidence="1">
    <location>
        <position position="63"/>
    </location>
</feature>
<sequence>MGSEGHQDIDLAILTALLKGDGYDEYSPSLSKPLPFLILSPPVPLTEFQGTTGSYMNPESSEQ</sequence>
<protein>
    <submittedName>
        <fullName evidence="1">Uncharacterized protein</fullName>
    </submittedName>
</protein>
<accession>A0A5E4CUI4</accession>
<gene>
    <name evidence="1" type="ORF">MONAX_5E045659</name>
</gene>
<dbReference type="EMBL" id="CABDUW010001989">
    <property type="protein sequence ID" value="VTJ84940.1"/>
    <property type="molecule type" value="Genomic_DNA"/>
</dbReference>
<evidence type="ECO:0000313" key="1">
    <source>
        <dbReference type="EMBL" id="VTJ84940.1"/>
    </source>
</evidence>
<keyword evidence="2" id="KW-1185">Reference proteome</keyword>
<comment type="caution">
    <text evidence="1">The sequence shown here is derived from an EMBL/GenBank/DDBJ whole genome shotgun (WGS) entry which is preliminary data.</text>
</comment>
<name>A0A5E4CUI4_MARMO</name>
<proteinExistence type="predicted"/>